<keyword evidence="2" id="KW-1185">Reference proteome</keyword>
<proteinExistence type="predicted"/>
<comment type="caution">
    <text evidence="1">The sequence shown here is derived from an EMBL/GenBank/DDBJ whole genome shotgun (WGS) entry which is preliminary data.</text>
</comment>
<dbReference type="EMBL" id="WNYA01000600">
    <property type="protein sequence ID" value="KAG8547825.1"/>
    <property type="molecule type" value="Genomic_DNA"/>
</dbReference>
<evidence type="ECO:0000313" key="2">
    <source>
        <dbReference type="Proteomes" id="UP000824782"/>
    </source>
</evidence>
<gene>
    <name evidence="1" type="ORF">GDO81_027394</name>
</gene>
<dbReference type="Proteomes" id="UP000824782">
    <property type="component" value="Unassembled WGS sequence"/>
</dbReference>
<dbReference type="AlphaFoldDB" id="A0AAV6ZHS4"/>
<organism evidence="1 2">
    <name type="scientific">Engystomops pustulosus</name>
    <name type="common">Tungara frog</name>
    <name type="synonym">Physalaemus pustulosus</name>
    <dbReference type="NCBI Taxonomy" id="76066"/>
    <lineage>
        <taxon>Eukaryota</taxon>
        <taxon>Metazoa</taxon>
        <taxon>Chordata</taxon>
        <taxon>Craniata</taxon>
        <taxon>Vertebrata</taxon>
        <taxon>Euteleostomi</taxon>
        <taxon>Amphibia</taxon>
        <taxon>Batrachia</taxon>
        <taxon>Anura</taxon>
        <taxon>Neobatrachia</taxon>
        <taxon>Hyloidea</taxon>
        <taxon>Leptodactylidae</taxon>
        <taxon>Leiuperinae</taxon>
        <taxon>Engystomops</taxon>
    </lineage>
</organism>
<sequence length="80" mass="8507">MQNKLGAGLGRSDGFGLSAGFNFQIVSQAQALTCTGKKKVNSVGPEHGKRHMQDIGRTILVNRGMIAGQCTFCELWGPGK</sequence>
<name>A0AAV6ZHS4_ENGPU</name>
<accession>A0AAV6ZHS4</accession>
<protein>
    <submittedName>
        <fullName evidence="1">Uncharacterized protein</fullName>
    </submittedName>
</protein>
<reference evidence="1" key="1">
    <citation type="thesis" date="2020" institute="ProQuest LLC" country="789 East Eisenhower Parkway, Ann Arbor, MI, USA">
        <title>Comparative Genomics and Chromosome Evolution.</title>
        <authorList>
            <person name="Mudd A.B."/>
        </authorList>
    </citation>
    <scope>NUCLEOTIDE SEQUENCE</scope>
    <source>
        <strain evidence="1">237g6f4</strain>
        <tissue evidence="1">Blood</tissue>
    </source>
</reference>
<evidence type="ECO:0000313" key="1">
    <source>
        <dbReference type="EMBL" id="KAG8547825.1"/>
    </source>
</evidence>